<keyword evidence="3" id="KW-1185">Reference proteome</keyword>
<dbReference type="Proteomes" id="UP000284842">
    <property type="component" value="Unassembled WGS sequence"/>
</dbReference>
<evidence type="ECO:0008006" key="4">
    <source>
        <dbReference type="Google" id="ProtNLM"/>
    </source>
</evidence>
<accession>A0A409YJ77</accession>
<feature type="region of interest" description="Disordered" evidence="1">
    <location>
        <begin position="56"/>
        <end position="94"/>
    </location>
</feature>
<dbReference type="AlphaFoldDB" id="A0A409YJ77"/>
<evidence type="ECO:0000313" key="3">
    <source>
        <dbReference type="Proteomes" id="UP000284842"/>
    </source>
</evidence>
<dbReference type="InParanoid" id="A0A409YJ77"/>
<dbReference type="EMBL" id="NHTK01001115">
    <property type="protein sequence ID" value="PPR03025.1"/>
    <property type="molecule type" value="Genomic_DNA"/>
</dbReference>
<reference evidence="2 3" key="1">
    <citation type="journal article" date="2018" name="Evol. Lett.">
        <title>Horizontal gene cluster transfer increased hallucinogenic mushroom diversity.</title>
        <authorList>
            <person name="Reynolds H.T."/>
            <person name="Vijayakumar V."/>
            <person name="Gluck-Thaler E."/>
            <person name="Korotkin H.B."/>
            <person name="Matheny P.B."/>
            <person name="Slot J.C."/>
        </authorList>
    </citation>
    <scope>NUCLEOTIDE SEQUENCE [LARGE SCALE GENOMIC DNA]</scope>
    <source>
        <strain evidence="2 3">2629</strain>
    </source>
</reference>
<proteinExistence type="predicted"/>
<protein>
    <recommendedName>
        <fullName evidence="4">CxC2-like cysteine cluster KDZ transposase-associated domain-containing protein</fullName>
    </recommendedName>
</protein>
<evidence type="ECO:0000313" key="2">
    <source>
        <dbReference type="EMBL" id="PPR03025.1"/>
    </source>
</evidence>
<sequence length="749" mass="84771">MQQPPRAVCVRPDFDLMDLFDEDVMGMWDADSDGDEGEVSGESFLAVEESCLNITQQDSSPSMEVIKKRKRTEKDAQQSPLPTKRARHRKAQADRRWLSHGHIPRLNQSTKYTRGSGQWFTACIMEDLPCKNGGYTGMGRLKTAEVEPRNIEDAIRMGFRIVEANPNGSDTAIVDCKGRVIAAMVAKPQDATYEQSAQHAFKLMRDVYHTGEFSASDECHKRGSSFVAINAGLSYGNGHKQPSRLIHSERYQRIVDELCNDEYVQRLAAYQDAAYAMWHPQGYIYYLTNLRKLWEHHQALDHPNFPRSILPTVAFNIGDRVCTRRHLDSQNCPFGWCMVTALGEFDSKKGGHLILWELGIILEFPPGYCACLPSALISHSNLPVRADEFRLSFTQYCPGEVFRYVENGFKTDKGMKAANEVEFNIRAHLRRTRLKKGLDLFSTLDGLKSGRAYPAKASAVPFPDTHTSSLTQIALLFSSAHNNFRDIMASNLPPFMTRQGPLLELFKLAKIFPDVQKCTDMRDAIRKAYRKHISVEQTLSEQEKGFKAMICDLENSHGNAFVLETSYEAAELQLRNHITNIHKHERTRISKNAEPESDENDGEDPTPSDSDEDSVLSYVTDPRLPRTGPNTRSHRRDRGPSAGSASRNQQVFVEIQKKPEGSKKARNVDSAKTHIETHQPDLLPLLVATQKANFTIDKDFIEDYLKADPVFQVATFNHWSVAIKKTGIKEDVSLGRFHLLLSCFRRAWS</sequence>
<feature type="region of interest" description="Disordered" evidence="1">
    <location>
        <begin position="583"/>
        <end position="667"/>
    </location>
</feature>
<name>A0A409YJ77_9AGAR</name>
<dbReference type="OrthoDB" id="3020801at2759"/>
<comment type="caution">
    <text evidence="2">The sequence shown here is derived from an EMBL/GenBank/DDBJ whole genome shotgun (WGS) entry which is preliminary data.</text>
</comment>
<evidence type="ECO:0000256" key="1">
    <source>
        <dbReference type="SAM" id="MobiDB-lite"/>
    </source>
</evidence>
<organism evidence="2 3">
    <name type="scientific">Panaeolus cyanescens</name>
    <dbReference type="NCBI Taxonomy" id="181874"/>
    <lineage>
        <taxon>Eukaryota</taxon>
        <taxon>Fungi</taxon>
        <taxon>Dikarya</taxon>
        <taxon>Basidiomycota</taxon>
        <taxon>Agaricomycotina</taxon>
        <taxon>Agaricomycetes</taxon>
        <taxon>Agaricomycetidae</taxon>
        <taxon>Agaricales</taxon>
        <taxon>Agaricineae</taxon>
        <taxon>Galeropsidaceae</taxon>
        <taxon>Panaeolus</taxon>
    </lineage>
</organism>
<feature type="compositionally biased region" description="Acidic residues" evidence="1">
    <location>
        <begin position="595"/>
        <end position="614"/>
    </location>
</feature>
<dbReference type="Gene3D" id="3.60.130.30">
    <property type="match status" value="1"/>
</dbReference>
<feature type="compositionally biased region" description="Basic and acidic residues" evidence="1">
    <location>
        <begin position="655"/>
        <end position="667"/>
    </location>
</feature>
<gene>
    <name evidence="2" type="ORF">CVT24_012288</name>
</gene>